<dbReference type="EMBL" id="GGEC01048813">
    <property type="protein sequence ID" value="MBX29297.1"/>
    <property type="molecule type" value="Transcribed_RNA"/>
</dbReference>
<evidence type="ECO:0000313" key="1">
    <source>
        <dbReference type="EMBL" id="MBX29297.1"/>
    </source>
</evidence>
<dbReference type="AlphaFoldDB" id="A0A2P2MGI0"/>
<protein>
    <submittedName>
        <fullName evidence="1">Uncharacterized protein</fullName>
    </submittedName>
</protein>
<name>A0A2P2MGI0_RHIMU</name>
<reference evidence="1" key="1">
    <citation type="submission" date="2018-02" db="EMBL/GenBank/DDBJ databases">
        <title>Rhizophora mucronata_Transcriptome.</title>
        <authorList>
            <person name="Meera S.P."/>
            <person name="Sreeshan A."/>
            <person name="Augustine A."/>
        </authorList>
    </citation>
    <scope>NUCLEOTIDE SEQUENCE</scope>
    <source>
        <tissue evidence="1">Leaf</tissue>
    </source>
</reference>
<sequence>MGLLNVKGVVYKPAEKVNLDPHSDEPYLQANVKGLY</sequence>
<accession>A0A2P2MGI0</accession>
<organism evidence="1">
    <name type="scientific">Rhizophora mucronata</name>
    <name type="common">Asiatic mangrove</name>
    <dbReference type="NCBI Taxonomy" id="61149"/>
    <lineage>
        <taxon>Eukaryota</taxon>
        <taxon>Viridiplantae</taxon>
        <taxon>Streptophyta</taxon>
        <taxon>Embryophyta</taxon>
        <taxon>Tracheophyta</taxon>
        <taxon>Spermatophyta</taxon>
        <taxon>Magnoliopsida</taxon>
        <taxon>eudicotyledons</taxon>
        <taxon>Gunneridae</taxon>
        <taxon>Pentapetalae</taxon>
        <taxon>rosids</taxon>
        <taxon>fabids</taxon>
        <taxon>Malpighiales</taxon>
        <taxon>Rhizophoraceae</taxon>
        <taxon>Rhizophora</taxon>
    </lineage>
</organism>
<proteinExistence type="predicted"/>